<dbReference type="RefSeq" id="WP_130157641.1">
    <property type="nucleotide sequence ID" value="NZ_SGIS01000016.1"/>
</dbReference>
<feature type="transmembrane region" description="Helical" evidence="1">
    <location>
        <begin position="421"/>
        <end position="441"/>
    </location>
</feature>
<feature type="transmembrane region" description="Helical" evidence="1">
    <location>
        <begin position="165"/>
        <end position="181"/>
    </location>
</feature>
<protein>
    <recommendedName>
        <fullName evidence="4">Glycosyltransferase RgtA/B/C/D-like domain-containing protein</fullName>
    </recommendedName>
</protein>
<feature type="transmembrane region" description="Helical" evidence="1">
    <location>
        <begin position="78"/>
        <end position="98"/>
    </location>
</feature>
<keyword evidence="1" id="KW-0472">Membrane</keyword>
<dbReference type="OrthoDB" id="7542932at2"/>
<name>A0A4Q6XV64_9SPHN</name>
<keyword evidence="1" id="KW-0812">Transmembrane</keyword>
<evidence type="ECO:0000313" key="2">
    <source>
        <dbReference type="EMBL" id="RZF64220.1"/>
    </source>
</evidence>
<feature type="transmembrane region" description="Helical" evidence="1">
    <location>
        <begin position="368"/>
        <end position="388"/>
    </location>
</feature>
<keyword evidence="1" id="KW-1133">Transmembrane helix</keyword>
<feature type="transmembrane region" description="Helical" evidence="1">
    <location>
        <begin position="336"/>
        <end position="356"/>
    </location>
</feature>
<gene>
    <name evidence="2" type="ORF">EWE75_11760</name>
</gene>
<dbReference type="Proteomes" id="UP000292085">
    <property type="component" value="Unassembled WGS sequence"/>
</dbReference>
<dbReference type="EMBL" id="SGIS01000016">
    <property type="protein sequence ID" value="RZF64220.1"/>
    <property type="molecule type" value="Genomic_DNA"/>
</dbReference>
<sequence length="466" mass="51451">MGLSATWVGAWLRWPRLKLAASVLVCYALVLIVPHFLPTTGPVSRTFNSMLDHLMHGRFDVDPAIVGKEGFARDGRVYAYWGPVPAILRLPIIILPQWRLINFTIPYCAVALFWMGAVKIWTVRFVLRNRPTVPRPLARAMYLVIALSGAQMCFLRFSIYQEVCLWAGLFSAVFVAAAIVAQHQGLGERERLVMASAAGAALLTRVSIGIGLIAAFGLLLFVEAVSNRAHLREQIRKSMRPLIVLAVAGIATAWVNYARWGDPLTFADYKYYLFNLKYPDRLARTAAYGLFNFVRIPFGIIYYFLPVWVLHGSDGQLLFEATRFRLIDAAELPPSSFLLTDPLLLALGGVALVRWLGQRRLGAAQGGAIAAGLAIPPLLMLTAISMCFRYRMDFYPLIEFLAFSGLAMIRQRDAMARPWLVSALAAVSVLSSVAVSVAYVAGKLGPGQLLIGRGVGQYYLSRLGLL</sequence>
<feature type="transmembrane region" description="Helical" evidence="1">
    <location>
        <begin position="242"/>
        <end position="261"/>
    </location>
</feature>
<keyword evidence="3" id="KW-1185">Reference proteome</keyword>
<feature type="transmembrane region" description="Helical" evidence="1">
    <location>
        <begin position="20"/>
        <end position="37"/>
    </location>
</feature>
<accession>A0A4Q6XV64</accession>
<evidence type="ECO:0008006" key="4">
    <source>
        <dbReference type="Google" id="ProtNLM"/>
    </source>
</evidence>
<organism evidence="2 3">
    <name type="scientific">Sphingomonas populi</name>
    <dbReference type="NCBI Taxonomy" id="2484750"/>
    <lineage>
        <taxon>Bacteria</taxon>
        <taxon>Pseudomonadati</taxon>
        <taxon>Pseudomonadota</taxon>
        <taxon>Alphaproteobacteria</taxon>
        <taxon>Sphingomonadales</taxon>
        <taxon>Sphingomonadaceae</taxon>
        <taxon>Sphingomonas</taxon>
    </lineage>
</organism>
<proteinExistence type="predicted"/>
<reference evidence="2 3" key="1">
    <citation type="submission" date="2019-02" db="EMBL/GenBank/DDBJ databases">
        <authorList>
            <person name="Li Y."/>
        </authorList>
    </citation>
    <scope>NUCLEOTIDE SEQUENCE [LARGE SCALE GENOMIC DNA]</scope>
    <source>
        <strain evidence="2 3">3-7</strain>
    </source>
</reference>
<comment type="caution">
    <text evidence="2">The sequence shown here is derived from an EMBL/GenBank/DDBJ whole genome shotgun (WGS) entry which is preliminary data.</text>
</comment>
<feature type="transmembrane region" description="Helical" evidence="1">
    <location>
        <begin position="139"/>
        <end position="159"/>
    </location>
</feature>
<evidence type="ECO:0000256" key="1">
    <source>
        <dbReference type="SAM" id="Phobius"/>
    </source>
</evidence>
<feature type="transmembrane region" description="Helical" evidence="1">
    <location>
        <begin position="202"/>
        <end position="222"/>
    </location>
</feature>
<feature type="transmembrane region" description="Helical" evidence="1">
    <location>
        <begin position="104"/>
        <end position="127"/>
    </location>
</feature>
<feature type="transmembrane region" description="Helical" evidence="1">
    <location>
        <begin position="282"/>
        <end position="305"/>
    </location>
</feature>
<dbReference type="AlphaFoldDB" id="A0A4Q6XV64"/>
<evidence type="ECO:0000313" key="3">
    <source>
        <dbReference type="Proteomes" id="UP000292085"/>
    </source>
</evidence>